<name>A0ABS1VY63_9ACTN</name>
<keyword evidence="3" id="KW-0812">Transmembrane</keyword>
<dbReference type="Proteomes" id="UP000598996">
    <property type="component" value="Unassembled WGS sequence"/>
</dbReference>
<accession>A0ABS1VY63</accession>
<proteinExistence type="predicted"/>
<keyword evidence="3" id="KW-0472">Membrane</keyword>
<evidence type="ECO:0000313" key="4">
    <source>
        <dbReference type="EMBL" id="MBL7259425.1"/>
    </source>
</evidence>
<evidence type="ECO:0000256" key="3">
    <source>
        <dbReference type="SAM" id="Phobius"/>
    </source>
</evidence>
<dbReference type="InterPro" id="IPR050366">
    <property type="entry name" value="BP-dependent_transpt_permease"/>
</dbReference>
<feature type="transmembrane region" description="Helical" evidence="3">
    <location>
        <begin position="175"/>
        <end position="197"/>
    </location>
</feature>
<feature type="transmembrane region" description="Helical" evidence="3">
    <location>
        <begin position="128"/>
        <end position="148"/>
    </location>
</feature>
<dbReference type="RefSeq" id="WP_202996128.1">
    <property type="nucleotide sequence ID" value="NZ_JAENHO010000011.1"/>
</dbReference>
<reference evidence="4 5" key="1">
    <citation type="submission" date="2021-01" db="EMBL/GenBank/DDBJ databases">
        <title>Actinoplanes sp. nov. LDG1-01 isolated from lichen.</title>
        <authorList>
            <person name="Saeng-In P."/>
            <person name="Phongsopitanun W."/>
            <person name="Kanchanasin P."/>
            <person name="Yuki M."/>
            <person name="Kudo T."/>
            <person name="Ohkuma M."/>
            <person name="Tanasupawat S."/>
        </authorList>
    </citation>
    <scope>NUCLEOTIDE SEQUENCE [LARGE SCALE GENOMIC DNA]</scope>
    <source>
        <strain evidence="4 5">LDG1-01</strain>
    </source>
</reference>
<dbReference type="EMBL" id="JAENHO010000011">
    <property type="protein sequence ID" value="MBL7259425.1"/>
    <property type="molecule type" value="Genomic_DNA"/>
</dbReference>
<sequence>MEQAEREAPVRRGLWRSKTFVTGFAAVAVLGLVAVLAPVLTAAAGQDVVGFDIAQIDPMTGLPVGGFSGEHWLGVEPLTGRDVFARVVHSLRFSLGLALAAAVVVVLVGLLAALAVRRGNGRGLLGPALMYGALLVPLILLVEVWLTYRGTVLRSPPAPSWGGMLADAAPFFPGYPAYLLVPGLLLAVTVLSFLLLAEGLRRRYVA</sequence>
<keyword evidence="2" id="KW-0813">Transport</keyword>
<organism evidence="4 5">
    <name type="scientific">Paractinoplanes lichenicola</name>
    <dbReference type="NCBI Taxonomy" id="2802976"/>
    <lineage>
        <taxon>Bacteria</taxon>
        <taxon>Bacillati</taxon>
        <taxon>Actinomycetota</taxon>
        <taxon>Actinomycetes</taxon>
        <taxon>Micromonosporales</taxon>
        <taxon>Micromonosporaceae</taxon>
        <taxon>Paractinoplanes</taxon>
    </lineage>
</organism>
<dbReference type="PANTHER" id="PTHR43386:SF1">
    <property type="entry name" value="D,D-DIPEPTIDE TRANSPORT SYSTEM PERMEASE PROTEIN DDPC-RELATED"/>
    <property type="match status" value="1"/>
</dbReference>
<keyword evidence="5" id="KW-1185">Reference proteome</keyword>
<comment type="subcellular location">
    <subcellularLocation>
        <location evidence="1">Cell membrane</location>
        <topology evidence="1">Multi-pass membrane protein</topology>
    </subcellularLocation>
</comment>
<feature type="transmembrane region" description="Helical" evidence="3">
    <location>
        <begin position="93"/>
        <end position="116"/>
    </location>
</feature>
<protein>
    <submittedName>
        <fullName evidence="4">Uncharacterized protein</fullName>
    </submittedName>
</protein>
<gene>
    <name evidence="4" type="ORF">JKJ07_34430</name>
</gene>
<evidence type="ECO:0000256" key="2">
    <source>
        <dbReference type="ARBA" id="ARBA00022448"/>
    </source>
</evidence>
<keyword evidence="3" id="KW-1133">Transmembrane helix</keyword>
<feature type="transmembrane region" description="Helical" evidence="3">
    <location>
        <begin position="20"/>
        <end position="40"/>
    </location>
</feature>
<comment type="caution">
    <text evidence="4">The sequence shown here is derived from an EMBL/GenBank/DDBJ whole genome shotgun (WGS) entry which is preliminary data.</text>
</comment>
<evidence type="ECO:0000256" key="1">
    <source>
        <dbReference type="ARBA" id="ARBA00004651"/>
    </source>
</evidence>
<dbReference type="PANTHER" id="PTHR43386">
    <property type="entry name" value="OLIGOPEPTIDE TRANSPORT SYSTEM PERMEASE PROTEIN APPC"/>
    <property type="match status" value="1"/>
</dbReference>
<evidence type="ECO:0000313" key="5">
    <source>
        <dbReference type="Proteomes" id="UP000598996"/>
    </source>
</evidence>